<protein>
    <submittedName>
        <fullName evidence="2">FliM/FliN family flagellar motor switch protein</fullName>
    </submittedName>
</protein>
<keyword evidence="2" id="KW-0966">Cell projection</keyword>
<sequence>MSEASPFELTEVVDLPIGKPIETSLDQTILEQTQVELNVYLGDVSVSISELKDLKVNSIIQLLQKVDSEFDLKWKEVVVAKGRLVAVDEYLALEITQVMPNEE</sequence>
<dbReference type="Gene3D" id="2.30.330.10">
    <property type="entry name" value="SpoA-like"/>
    <property type="match status" value="1"/>
</dbReference>
<dbReference type="Proteomes" id="UP000318126">
    <property type="component" value="Unassembled WGS sequence"/>
</dbReference>
<dbReference type="SUPFAM" id="SSF101801">
    <property type="entry name" value="Surface presentation of antigens (SPOA)"/>
    <property type="match status" value="1"/>
</dbReference>
<dbReference type="AlphaFoldDB" id="A0A553JV06"/>
<accession>A0A553JV06</accession>
<evidence type="ECO:0000259" key="1">
    <source>
        <dbReference type="Pfam" id="PF01052"/>
    </source>
</evidence>
<feature type="domain" description="Flagellar motor switch protein FliN-like C-terminal" evidence="1">
    <location>
        <begin position="30"/>
        <end position="99"/>
    </location>
</feature>
<organism evidence="2 3">
    <name type="scientific">Shewanella hanedai</name>
    <name type="common">Alteromonas hanedai</name>
    <dbReference type="NCBI Taxonomy" id="25"/>
    <lineage>
        <taxon>Bacteria</taxon>
        <taxon>Pseudomonadati</taxon>
        <taxon>Pseudomonadota</taxon>
        <taxon>Gammaproteobacteria</taxon>
        <taxon>Alteromonadales</taxon>
        <taxon>Shewanellaceae</taxon>
        <taxon>Shewanella</taxon>
    </lineage>
</organism>
<dbReference type="InterPro" id="IPR001543">
    <property type="entry name" value="FliN-like_C"/>
</dbReference>
<evidence type="ECO:0000313" key="2">
    <source>
        <dbReference type="EMBL" id="TRY16276.1"/>
    </source>
</evidence>
<keyword evidence="3" id="KW-1185">Reference proteome</keyword>
<dbReference type="EMBL" id="VKGK01000001">
    <property type="protein sequence ID" value="TRY16276.1"/>
    <property type="molecule type" value="Genomic_DNA"/>
</dbReference>
<dbReference type="OrthoDB" id="5956226at2"/>
<dbReference type="Pfam" id="PF01052">
    <property type="entry name" value="FliMN_C"/>
    <property type="match status" value="1"/>
</dbReference>
<gene>
    <name evidence="2" type="ORF">FN961_01210</name>
</gene>
<evidence type="ECO:0000313" key="3">
    <source>
        <dbReference type="Proteomes" id="UP000318126"/>
    </source>
</evidence>
<dbReference type="InterPro" id="IPR036429">
    <property type="entry name" value="SpoA-like_sf"/>
</dbReference>
<keyword evidence="2" id="KW-0282">Flagellum</keyword>
<dbReference type="RefSeq" id="WP_143562722.1">
    <property type="nucleotide sequence ID" value="NZ_BMPL01000001.1"/>
</dbReference>
<name>A0A553JV06_SHEHA</name>
<reference evidence="3" key="1">
    <citation type="submission" date="2019-07" db="EMBL/GenBank/DDBJ databases">
        <title>Shewanella sp. YLB-08 draft genomic sequence.</title>
        <authorList>
            <person name="Yu L."/>
        </authorList>
    </citation>
    <scope>NUCLEOTIDE SEQUENCE [LARGE SCALE GENOMIC DNA]</scope>
    <source>
        <strain evidence="3">JCM 20706</strain>
    </source>
</reference>
<comment type="caution">
    <text evidence="2">The sequence shown here is derived from an EMBL/GenBank/DDBJ whole genome shotgun (WGS) entry which is preliminary data.</text>
</comment>
<proteinExistence type="predicted"/>
<keyword evidence="2" id="KW-0969">Cilium</keyword>